<name>K3Z1L8_SETIT</name>
<dbReference type="EMBL" id="AGNK02000084">
    <property type="status" value="NOT_ANNOTATED_CDS"/>
    <property type="molecule type" value="Genomic_DNA"/>
</dbReference>
<dbReference type="AlphaFoldDB" id="K3Z1L8"/>
<reference evidence="1" key="2">
    <citation type="submission" date="2018-08" db="UniProtKB">
        <authorList>
            <consortium name="EnsemblPlants"/>
        </authorList>
    </citation>
    <scope>IDENTIFICATION</scope>
    <source>
        <strain evidence="1">Yugu1</strain>
    </source>
</reference>
<dbReference type="HOGENOM" id="CLU_3300272_0_0_1"/>
<dbReference type="EnsemblPlants" id="KQL28414">
    <property type="protein sequence ID" value="KQL28414"/>
    <property type="gene ID" value="SETIT_020436mg"/>
</dbReference>
<evidence type="ECO:0000313" key="1">
    <source>
        <dbReference type="EnsemblPlants" id="KQL28414"/>
    </source>
</evidence>
<dbReference type="InParanoid" id="K3Z1L8"/>
<proteinExistence type="predicted"/>
<accession>K3Z1L8</accession>
<sequence length="40" mass="4601">MSSTGNHLGDYKLLCPQTGNFTCQYSYFLCLMNTQVQFFV</sequence>
<dbReference type="Proteomes" id="UP000004995">
    <property type="component" value="Unassembled WGS sequence"/>
</dbReference>
<dbReference type="Gramene" id="KQL28414">
    <property type="protein sequence ID" value="KQL28414"/>
    <property type="gene ID" value="SETIT_020436mg"/>
</dbReference>
<organism evidence="1 2">
    <name type="scientific">Setaria italica</name>
    <name type="common">Foxtail millet</name>
    <name type="synonym">Panicum italicum</name>
    <dbReference type="NCBI Taxonomy" id="4555"/>
    <lineage>
        <taxon>Eukaryota</taxon>
        <taxon>Viridiplantae</taxon>
        <taxon>Streptophyta</taxon>
        <taxon>Embryophyta</taxon>
        <taxon>Tracheophyta</taxon>
        <taxon>Spermatophyta</taxon>
        <taxon>Magnoliopsida</taxon>
        <taxon>Liliopsida</taxon>
        <taxon>Poales</taxon>
        <taxon>Poaceae</taxon>
        <taxon>PACMAD clade</taxon>
        <taxon>Panicoideae</taxon>
        <taxon>Panicodae</taxon>
        <taxon>Paniceae</taxon>
        <taxon>Cenchrinae</taxon>
        <taxon>Setaria</taxon>
    </lineage>
</organism>
<keyword evidence="2" id="KW-1185">Reference proteome</keyword>
<reference evidence="2" key="1">
    <citation type="journal article" date="2012" name="Nat. Biotechnol.">
        <title>Reference genome sequence of the model plant Setaria.</title>
        <authorList>
            <person name="Bennetzen J.L."/>
            <person name="Schmutz J."/>
            <person name="Wang H."/>
            <person name="Percifield R."/>
            <person name="Hawkins J."/>
            <person name="Pontaroli A.C."/>
            <person name="Estep M."/>
            <person name="Feng L."/>
            <person name="Vaughn J.N."/>
            <person name="Grimwood J."/>
            <person name="Jenkins J."/>
            <person name="Barry K."/>
            <person name="Lindquist E."/>
            <person name="Hellsten U."/>
            <person name="Deshpande S."/>
            <person name="Wang X."/>
            <person name="Wu X."/>
            <person name="Mitros T."/>
            <person name="Triplett J."/>
            <person name="Yang X."/>
            <person name="Ye C.Y."/>
            <person name="Mauro-Herrera M."/>
            <person name="Wang L."/>
            <person name="Li P."/>
            <person name="Sharma M."/>
            <person name="Sharma R."/>
            <person name="Ronald P.C."/>
            <person name="Panaud O."/>
            <person name="Kellogg E.A."/>
            <person name="Brutnell T.P."/>
            <person name="Doust A.N."/>
            <person name="Tuskan G.A."/>
            <person name="Rokhsar D."/>
            <person name="Devos K.M."/>
        </authorList>
    </citation>
    <scope>NUCLEOTIDE SEQUENCE [LARGE SCALE GENOMIC DNA]</scope>
    <source>
        <strain evidence="2">cv. Yugu1</strain>
    </source>
</reference>
<protein>
    <submittedName>
        <fullName evidence="1">Uncharacterized protein</fullName>
    </submittedName>
</protein>
<evidence type="ECO:0000313" key="2">
    <source>
        <dbReference type="Proteomes" id="UP000004995"/>
    </source>
</evidence>